<sequence length="472" mass="56131">MSIASKGIIHNCKHCDFKAPFAPGTYINLELEHKDTTKHYRWVIIEKSSKKDLDIFIKEITKDTFNTESLKQHDALLESGSAHNSKYNARKLNIEPDSNTKIEFSLPIKRINEATFEKYYAVIIVYDAFDSKVDMCFLSIDMSFKVGNGHDNEVVEAKREKQSLEQQDLYNKLLPTNIESWNKLETICNVKEALEFLQASIEKILNIQNKSFDTEIEKILEAQKYIINYIKAYNQQGAKICYIFYRFDLSDDKFIDSVTDGSEYKKDRDEFIHKIYQVYDKLHYKQETYKDNFNKLFKNKPLNYKERDKKILIESFINDISEVLLIDMEHRPKIKFFNTVGKAGKYQRFNNKTKVNKLYINIMFDVNSILDSIVHEYRHFYIYHIMEDSFSKLKDNTLIKFIYLNMFIYFQEKDNIFEIYDKAYSSFDKRTEKIIFDRKYSDDTDNTPLYYIQPSERDARVIAGLFLDRMGE</sequence>
<evidence type="ECO:0000313" key="4">
    <source>
        <dbReference type="Proteomes" id="UP000477070"/>
    </source>
</evidence>
<dbReference type="AlphaFoldDB" id="A0A099BAA6"/>
<gene>
    <name evidence="1" type="ORF">DCO61_01670</name>
    <name evidence="2" type="ORF">LS64_006020</name>
</gene>
<reference evidence="2 3" key="2">
    <citation type="journal article" date="2016" name="Infect. Immun.">
        <title>Helicobacter saguini, a Novel Helicobacter Isolated from Cotton-Top Tamarins with Ulcerative Colitis, Has Proinflammatory Properties and Induces Typhlocolitis and Dysplasia in Gnotobiotic IL-10-/- Mice.</title>
        <authorList>
            <person name="Shen Z."/>
            <person name="Mannion A."/>
            <person name="Whary M.T."/>
            <person name="Muthupalani S."/>
            <person name="Sheh A."/>
            <person name="Feng Y."/>
            <person name="Gong G."/>
            <person name="Vandamme P."/>
            <person name="Holcombe H.R."/>
            <person name="Paster B.J."/>
            <person name="Fox J.G."/>
        </authorList>
    </citation>
    <scope>NUCLEOTIDE SEQUENCE [LARGE SCALE GENOMIC DNA]</scope>
    <source>
        <strain evidence="2 3">MIT 97-6194</strain>
    </source>
</reference>
<reference evidence="2" key="3">
    <citation type="submission" date="2018-04" db="EMBL/GenBank/DDBJ databases">
        <authorList>
            <person name="Sheh A."/>
            <person name="Shen Z."/>
            <person name="Mannion A.J."/>
            <person name="Fox J.G."/>
        </authorList>
    </citation>
    <scope>NUCLEOTIDE SEQUENCE</scope>
    <source>
        <strain evidence="2">MIT 97-6194</strain>
    </source>
</reference>
<reference evidence="1 4" key="4">
    <citation type="submission" date="2019-12" db="EMBL/GenBank/DDBJ databases">
        <title>Multi-Generational Helicobacter saguini Isolates.</title>
        <authorList>
            <person name="Mannion A."/>
            <person name="Shen Z."/>
            <person name="Fox J.G."/>
        </authorList>
    </citation>
    <scope>NUCLEOTIDE SEQUENCE [LARGE SCALE GENOMIC DNA]</scope>
    <source>
        <strain evidence="1">16-048</strain>
        <strain evidence="4">16-048 (F4)</strain>
    </source>
</reference>
<evidence type="ECO:0000313" key="2">
    <source>
        <dbReference type="EMBL" id="TLD94480.1"/>
    </source>
</evidence>
<evidence type="ECO:0000313" key="3">
    <source>
        <dbReference type="Proteomes" id="UP000029714"/>
    </source>
</evidence>
<dbReference type="EMBL" id="JRMP02000007">
    <property type="protein sequence ID" value="TLD94480.1"/>
    <property type="molecule type" value="Genomic_DNA"/>
</dbReference>
<reference evidence="2 3" key="1">
    <citation type="journal article" date="2014" name="Genome Announc.">
        <title>Draft genome sequences of eight enterohepatic helicobacter species isolated from both laboratory and wild rodents.</title>
        <authorList>
            <person name="Sheh A."/>
            <person name="Shen Z."/>
            <person name="Fox J.G."/>
        </authorList>
    </citation>
    <scope>NUCLEOTIDE SEQUENCE [LARGE SCALE GENOMIC DNA]</scope>
    <source>
        <strain evidence="2 3">MIT 97-6194</strain>
    </source>
</reference>
<proteinExistence type="predicted"/>
<dbReference type="RefSeq" id="WP_034570101.1">
    <property type="nucleotide sequence ID" value="NZ_JRMP02000007.1"/>
</dbReference>
<name>A0A099BAA6_9HELI</name>
<comment type="caution">
    <text evidence="2">The sequence shown here is derived from an EMBL/GenBank/DDBJ whole genome shotgun (WGS) entry which is preliminary data.</text>
</comment>
<dbReference type="STRING" id="1548018.LS64_02355"/>
<dbReference type="EMBL" id="QBIU01000001">
    <property type="protein sequence ID" value="MWV68767.1"/>
    <property type="molecule type" value="Genomic_DNA"/>
</dbReference>
<keyword evidence="3" id="KW-1185">Reference proteome</keyword>
<accession>A0A099BAA6</accession>
<organism evidence="2 3">
    <name type="scientific">Helicobacter saguini</name>
    <dbReference type="NCBI Taxonomy" id="1548018"/>
    <lineage>
        <taxon>Bacteria</taxon>
        <taxon>Pseudomonadati</taxon>
        <taxon>Campylobacterota</taxon>
        <taxon>Epsilonproteobacteria</taxon>
        <taxon>Campylobacterales</taxon>
        <taxon>Helicobacteraceae</taxon>
        <taxon>Helicobacter</taxon>
    </lineage>
</organism>
<evidence type="ECO:0000313" key="1">
    <source>
        <dbReference type="EMBL" id="MWV68767.1"/>
    </source>
</evidence>
<dbReference type="OrthoDB" id="5359905at2"/>
<protein>
    <submittedName>
        <fullName evidence="2">Uncharacterized protein</fullName>
    </submittedName>
</protein>
<dbReference type="Proteomes" id="UP000477070">
    <property type="component" value="Unassembled WGS sequence"/>
</dbReference>
<dbReference type="Proteomes" id="UP000029714">
    <property type="component" value="Unassembled WGS sequence"/>
</dbReference>